<evidence type="ECO:0000256" key="1">
    <source>
        <dbReference type="SAM" id="Coils"/>
    </source>
</evidence>
<evidence type="ECO:0000256" key="2">
    <source>
        <dbReference type="SAM" id="SignalP"/>
    </source>
</evidence>
<dbReference type="EMBL" id="FPAZ01000012">
    <property type="protein sequence ID" value="SFT85672.1"/>
    <property type="molecule type" value="Genomic_DNA"/>
</dbReference>
<evidence type="ECO:0000313" key="4">
    <source>
        <dbReference type="EMBL" id="AXV65459.1"/>
    </source>
</evidence>
<feature type="domain" description="DUF4124" evidence="3">
    <location>
        <begin position="15"/>
        <end position="55"/>
    </location>
</feature>
<sequence>MKATITALFSSLFITFSPALTAAEYYKCVTDKGTVFSQFPCGNRATKHRITVTDPDIQAPDNYVKQLNELEREQIIKRLEAEIRSQKHRLDILSRERDRAQYQQEQRLNRILSDSQSKQISKDIQKQLNSINKQYQRDVKKANKKLADLEKKLARYN</sequence>
<organism evidence="4 7">
    <name type="scientific">Pseudoalteromonas lipolytica</name>
    <dbReference type="NCBI Taxonomy" id="570156"/>
    <lineage>
        <taxon>Bacteria</taxon>
        <taxon>Pseudomonadati</taxon>
        <taxon>Pseudomonadota</taxon>
        <taxon>Gammaproteobacteria</taxon>
        <taxon>Alteromonadales</taxon>
        <taxon>Pseudoalteromonadaceae</taxon>
        <taxon>Pseudoalteromonas</taxon>
    </lineage>
</organism>
<dbReference type="AlphaFoldDB" id="A0AAD0S0W4"/>
<evidence type="ECO:0000313" key="5">
    <source>
        <dbReference type="EMBL" id="SFT85672.1"/>
    </source>
</evidence>
<dbReference type="Proteomes" id="UP000264605">
    <property type="component" value="Chromosome"/>
</dbReference>
<dbReference type="GeneID" id="99505657"/>
<keyword evidence="6" id="KW-1185">Reference proteome</keyword>
<evidence type="ECO:0000313" key="7">
    <source>
        <dbReference type="Proteomes" id="UP000264605"/>
    </source>
</evidence>
<dbReference type="EMBL" id="CP032090">
    <property type="protein sequence ID" value="AXV65459.1"/>
    <property type="molecule type" value="Genomic_DNA"/>
</dbReference>
<feature type="coiled-coil region" evidence="1">
    <location>
        <begin position="125"/>
        <end position="152"/>
    </location>
</feature>
<proteinExistence type="predicted"/>
<gene>
    <name evidence="4" type="ORF">D0907_09315</name>
    <name evidence="5" type="ORF">SAMN04487854_11266</name>
</gene>
<name>A0AAD0S0W4_9GAMM</name>
<reference evidence="5 6" key="1">
    <citation type="submission" date="2016-10" db="EMBL/GenBank/DDBJ databases">
        <authorList>
            <person name="Varghese N."/>
            <person name="Submissions S."/>
        </authorList>
    </citation>
    <scope>NUCLEOTIDE SEQUENCE [LARGE SCALE GENOMIC DNA]</scope>
    <source>
        <strain evidence="5 6">CGMCC 1.8499</strain>
    </source>
</reference>
<keyword evidence="2" id="KW-0732">Signal</keyword>
<evidence type="ECO:0000259" key="3">
    <source>
        <dbReference type="Pfam" id="PF13511"/>
    </source>
</evidence>
<feature type="signal peptide" evidence="2">
    <location>
        <begin position="1"/>
        <end position="22"/>
    </location>
</feature>
<evidence type="ECO:0000313" key="6">
    <source>
        <dbReference type="Proteomes" id="UP000183805"/>
    </source>
</evidence>
<dbReference type="Pfam" id="PF13511">
    <property type="entry name" value="DUF4124"/>
    <property type="match status" value="1"/>
</dbReference>
<dbReference type="InterPro" id="IPR025392">
    <property type="entry name" value="DUF4124"/>
</dbReference>
<dbReference type="RefSeq" id="WP_036967925.1">
    <property type="nucleotide sequence ID" value="NZ_CP032090.1"/>
</dbReference>
<accession>A0AAD0S0W4</accession>
<dbReference type="KEGG" id="pdj:D0907_09315"/>
<dbReference type="Proteomes" id="UP000183805">
    <property type="component" value="Unassembled WGS sequence"/>
</dbReference>
<protein>
    <submittedName>
        <fullName evidence="4">DUF4124 domain-containing protein</fullName>
    </submittedName>
</protein>
<feature type="chain" id="PRO_5041925190" evidence="2">
    <location>
        <begin position="23"/>
        <end position="157"/>
    </location>
</feature>
<keyword evidence="1" id="KW-0175">Coiled coil</keyword>
<reference evidence="4 7" key="2">
    <citation type="submission" date="2018-08" db="EMBL/GenBank/DDBJ databases">
        <title>Draft genome sequence of Pseudoalteromonas donghaensis HJ51.</title>
        <authorList>
            <person name="Oh J."/>
            <person name="Roh D."/>
        </authorList>
    </citation>
    <scope>NUCLEOTIDE SEQUENCE [LARGE SCALE GENOMIC DNA]</scope>
    <source>
        <strain evidence="4 7">HJ51</strain>
    </source>
</reference>